<keyword evidence="2" id="KW-1185">Reference proteome</keyword>
<comment type="caution">
    <text evidence="1">The sequence shown here is derived from an EMBL/GenBank/DDBJ whole genome shotgun (WGS) entry which is preliminary data.</text>
</comment>
<dbReference type="EMBL" id="VCAZ01000395">
    <property type="protein sequence ID" value="TUL94711.1"/>
    <property type="molecule type" value="Genomic_DNA"/>
</dbReference>
<accession>A0A556VX05</accession>
<proteinExistence type="predicted"/>
<protein>
    <submittedName>
        <fullName evidence="1">Uncharacterized protein</fullName>
    </submittedName>
</protein>
<reference evidence="1 2" key="1">
    <citation type="journal article" date="2019" name="Genome Biol. Evol.">
        <title>Whole-Genome Sequencing of the Giant Devil Catfish, Bagarius yarrelli.</title>
        <authorList>
            <person name="Jiang W."/>
            <person name="Lv Y."/>
            <person name="Cheng L."/>
            <person name="Yang K."/>
            <person name="Chao B."/>
            <person name="Wang X."/>
            <person name="Li Y."/>
            <person name="Pan X."/>
            <person name="You X."/>
            <person name="Zhang Y."/>
            <person name="Yang J."/>
            <person name="Li J."/>
            <person name="Zhang X."/>
            <person name="Liu S."/>
            <person name="Sun C."/>
            <person name="Yang J."/>
            <person name="Shi Q."/>
        </authorList>
    </citation>
    <scope>NUCLEOTIDE SEQUENCE [LARGE SCALE GENOMIC DNA]</scope>
    <source>
        <strain evidence="1">JWS20170419001</strain>
        <tissue evidence="1">Muscle</tissue>
    </source>
</reference>
<dbReference type="Proteomes" id="UP000319801">
    <property type="component" value="Unassembled WGS sequence"/>
</dbReference>
<organism evidence="1 2">
    <name type="scientific">Bagarius yarrelli</name>
    <name type="common">Goonch</name>
    <name type="synonym">Bagrus yarrelli</name>
    <dbReference type="NCBI Taxonomy" id="175774"/>
    <lineage>
        <taxon>Eukaryota</taxon>
        <taxon>Metazoa</taxon>
        <taxon>Chordata</taxon>
        <taxon>Craniata</taxon>
        <taxon>Vertebrata</taxon>
        <taxon>Euteleostomi</taxon>
        <taxon>Actinopterygii</taxon>
        <taxon>Neopterygii</taxon>
        <taxon>Teleostei</taxon>
        <taxon>Ostariophysi</taxon>
        <taxon>Siluriformes</taxon>
        <taxon>Sisoridae</taxon>
        <taxon>Sisorinae</taxon>
        <taxon>Bagarius</taxon>
    </lineage>
</organism>
<dbReference type="AlphaFoldDB" id="A0A556VX05"/>
<name>A0A556VX05_BAGYA</name>
<evidence type="ECO:0000313" key="1">
    <source>
        <dbReference type="EMBL" id="TUL94711.1"/>
    </source>
</evidence>
<evidence type="ECO:0000313" key="2">
    <source>
        <dbReference type="Proteomes" id="UP000319801"/>
    </source>
</evidence>
<gene>
    <name evidence="1" type="ORF">Baya_16959</name>
</gene>
<sequence>MEKRTSAQNLCKNFAKSKETGVRNYAFPPLDLRFRVQSICRLKSALYVDDYDDVKAQLDEQQNHEHEYSDIKTLEKL</sequence>